<evidence type="ECO:0000313" key="1">
    <source>
        <dbReference type="EMBL" id="CAI9277157.1"/>
    </source>
</evidence>
<sequence>MCRVIKRWKKIELISQPAAKPNPRSKLKAVALSIKTQSLSTSLLVEKGEMGGDSRIQSMNMLKDSRYPMIIATYSSGLAQHYKDMLWNMKLKTDDLLVRNAQVGEMQKKVEKH</sequence>
<keyword evidence="2" id="KW-1185">Reference proteome</keyword>
<gene>
    <name evidence="1" type="ORF">LSALG_LOCUS17097</name>
</gene>
<dbReference type="EMBL" id="OX465079">
    <property type="protein sequence ID" value="CAI9277157.1"/>
    <property type="molecule type" value="Genomic_DNA"/>
</dbReference>
<protein>
    <submittedName>
        <fullName evidence="1">Uncharacterized protein</fullName>
    </submittedName>
</protein>
<accession>A0AA35YNN1</accession>
<evidence type="ECO:0000313" key="2">
    <source>
        <dbReference type="Proteomes" id="UP001177003"/>
    </source>
</evidence>
<dbReference type="AlphaFoldDB" id="A0AA35YNN1"/>
<proteinExistence type="predicted"/>
<dbReference type="Proteomes" id="UP001177003">
    <property type="component" value="Chromosome 3"/>
</dbReference>
<organism evidence="1 2">
    <name type="scientific">Lactuca saligna</name>
    <name type="common">Willowleaf lettuce</name>
    <dbReference type="NCBI Taxonomy" id="75948"/>
    <lineage>
        <taxon>Eukaryota</taxon>
        <taxon>Viridiplantae</taxon>
        <taxon>Streptophyta</taxon>
        <taxon>Embryophyta</taxon>
        <taxon>Tracheophyta</taxon>
        <taxon>Spermatophyta</taxon>
        <taxon>Magnoliopsida</taxon>
        <taxon>eudicotyledons</taxon>
        <taxon>Gunneridae</taxon>
        <taxon>Pentapetalae</taxon>
        <taxon>asterids</taxon>
        <taxon>campanulids</taxon>
        <taxon>Asterales</taxon>
        <taxon>Asteraceae</taxon>
        <taxon>Cichorioideae</taxon>
        <taxon>Cichorieae</taxon>
        <taxon>Lactucinae</taxon>
        <taxon>Lactuca</taxon>
    </lineage>
</organism>
<reference evidence="1" key="1">
    <citation type="submission" date="2023-04" db="EMBL/GenBank/DDBJ databases">
        <authorList>
            <person name="Vijverberg K."/>
            <person name="Xiong W."/>
            <person name="Schranz E."/>
        </authorList>
    </citation>
    <scope>NUCLEOTIDE SEQUENCE</scope>
</reference>
<name>A0AA35YNN1_LACSI</name>